<dbReference type="InterPro" id="IPR000682">
    <property type="entry name" value="PCMT"/>
</dbReference>
<accession>A0A7W6RAX5</accession>
<protein>
    <recommendedName>
        <fullName evidence="2">Protein-L-isoaspartate O-methyltransferase</fullName>
    </recommendedName>
    <alternativeName>
        <fullName evidence="3">Protein L-isoaspartyl methyltransferase</fullName>
    </alternativeName>
</protein>
<dbReference type="SUPFAM" id="SSF53335">
    <property type="entry name" value="S-adenosyl-L-methionine-dependent methyltransferases"/>
    <property type="match status" value="1"/>
</dbReference>
<proteinExistence type="inferred from homology"/>
<comment type="caution">
    <text evidence="4">The sequence shown here is derived from an EMBL/GenBank/DDBJ whole genome shotgun (WGS) entry which is preliminary data.</text>
</comment>
<evidence type="ECO:0000313" key="5">
    <source>
        <dbReference type="Proteomes" id="UP000554286"/>
    </source>
</evidence>
<keyword evidence="4" id="KW-0808">Transferase</keyword>
<evidence type="ECO:0000256" key="3">
    <source>
        <dbReference type="ARBA" id="ARBA00030757"/>
    </source>
</evidence>
<dbReference type="CDD" id="cd02440">
    <property type="entry name" value="AdoMet_MTases"/>
    <property type="match status" value="1"/>
</dbReference>
<dbReference type="Proteomes" id="UP000554286">
    <property type="component" value="Unassembled WGS sequence"/>
</dbReference>
<reference evidence="4 5" key="1">
    <citation type="submission" date="2020-08" db="EMBL/GenBank/DDBJ databases">
        <title>Genome sequencing of Purple Non-Sulfur Bacteria from various extreme environments.</title>
        <authorList>
            <person name="Mayer M."/>
        </authorList>
    </citation>
    <scope>NUCLEOTIDE SEQUENCE [LARGE SCALE GENOMIC DNA]</scope>
    <source>
        <strain evidence="4 5">JA131</strain>
    </source>
</reference>
<evidence type="ECO:0000313" key="4">
    <source>
        <dbReference type="EMBL" id="MBB4265002.1"/>
    </source>
</evidence>
<evidence type="ECO:0000256" key="2">
    <source>
        <dbReference type="ARBA" id="ARBA00013346"/>
    </source>
</evidence>
<dbReference type="Gene3D" id="3.40.50.150">
    <property type="entry name" value="Vaccinia Virus protein VP39"/>
    <property type="match status" value="1"/>
</dbReference>
<dbReference type="EMBL" id="JACIGK010000003">
    <property type="protein sequence ID" value="MBB4265002.1"/>
    <property type="molecule type" value="Genomic_DNA"/>
</dbReference>
<dbReference type="AlphaFoldDB" id="A0A7W6RAX5"/>
<keyword evidence="4" id="KW-0489">Methyltransferase</keyword>
<dbReference type="Pfam" id="PF01135">
    <property type="entry name" value="PCMT"/>
    <property type="match status" value="1"/>
</dbReference>
<dbReference type="GO" id="GO:0005737">
    <property type="term" value="C:cytoplasm"/>
    <property type="evidence" value="ECO:0007669"/>
    <property type="project" value="TreeGrafter"/>
</dbReference>
<dbReference type="GO" id="GO:0004719">
    <property type="term" value="F:protein-L-isoaspartate (D-aspartate) O-methyltransferase activity"/>
    <property type="evidence" value="ECO:0007669"/>
    <property type="project" value="InterPro"/>
</dbReference>
<organism evidence="4 5">
    <name type="scientific">Roseospira visakhapatnamensis</name>
    <dbReference type="NCBI Taxonomy" id="390880"/>
    <lineage>
        <taxon>Bacteria</taxon>
        <taxon>Pseudomonadati</taxon>
        <taxon>Pseudomonadota</taxon>
        <taxon>Alphaproteobacteria</taxon>
        <taxon>Rhodospirillales</taxon>
        <taxon>Rhodospirillaceae</taxon>
        <taxon>Roseospira</taxon>
    </lineage>
</organism>
<name>A0A7W6RAX5_9PROT</name>
<dbReference type="GO" id="GO:0032259">
    <property type="term" value="P:methylation"/>
    <property type="evidence" value="ECO:0007669"/>
    <property type="project" value="UniProtKB-KW"/>
</dbReference>
<evidence type="ECO:0000256" key="1">
    <source>
        <dbReference type="ARBA" id="ARBA00005369"/>
    </source>
</evidence>
<dbReference type="PANTHER" id="PTHR11579:SF18">
    <property type="entry name" value="PROTEIN-L-ISOASPARTATE O-METHYLTRANSFERASE"/>
    <property type="match status" value="1"/>
</dbReference>
<sequence length="218" mass="23605">MMEFEKARFNMVENQIRANRVTDPVVLEAMGKLPRELFVPKTLRGIAYVDEDLPLDDGRYLMEPMVLARMIQAAAVRETDVVLDVGCATGYSSAVLAGMASTVVGLEQDEDLATRATRTLTDLGIDNAVVVTGPLPDGYARQAPYDVILIGGAVPAVPDHLRRQLADGGRLVAVVGDGGWDSKVTVVERHGDAYGQRVLYDAATPVLPGFEKDEVFVF</sequence>
<dbReference type="InterPro" id="IPR029063">
    <property type="entry name" value="SAM-dependent_MTases_sf"/>
</dbReference>
<gene>
    <name evidence="4" type="ORF">GGD89_000613</name>
</gene>
<comment type="similarity">
    <text evidence="1">Belongs to the methyltransferase superfamily. L-isoaspartyl/D-aspartyl protein methyltransferase family.</text>
</comment>
<keyword evidence="5" id="KW-1185">Reference proteome</keyword>
<dbReference type="PANTHER" id="PTHR11579">
    <property type="entry name" value="PROTEIN-L-ISOASPARTATE O-METHYLTRANSFERASE"/>
    <property type="match status" value="1"/>
</dbReference>